<protein>
    <submittedName>
        <fullName evidence="1">Uncharacterized protein</fullName>
    </submittedName>
</protein>
<evidence type="ECO:0000313" key="1">
    <source>
        <dbReference type="EMBL" id="KDR37493.1"/>
    </source>
</evidence>
<keyword evidence="2" id="KW-1185">Reference proteome</keyword>
<proteinExistence type="predicted"/>
<reference evidence="1 2" key="1">
    <citation type="submission" date="2014-03" db="EMBL/GenBank/DDBJ databases">
        <title>Draft Genome Sequences of Four Burkholderia Strains.</title>
        <authorList>
            <person name="Liu X.Y."/>
            <person name="Li C.X."/>
            <person name="Xu J.H."/>
        </authorList>
    </citation>
    <scope>NUCLEOTIDE SEQUENCE [LARGE SCALE GENOMIC DNA]</scope>
    <source>
        <strain evidence="1 2">DSM 50014</strain>
    </source>
</reference>
<comment type="caution">
    <text evidence="1">The sequence shown here is derived from an EMBL/GenBank/DDBJ whole genome shotgun (WGS) entry which is preliminary data.</text>
</comment>
<dbReference type="EMBL" id="JFHC01000305">
    <property type="protein sequence ID" value="KDR37493.1"/>
    <property type="molecule type" value="Genomic_DNA"/>
</dbReference>
<name>A0A069P9Y7_9BURK</name>
<accession>A0A069P9Y7</accession>
<dbReference type="AlphaFoldDB" id="A0A069P9Y7"/>
<dbReference type="Proteomes" id="UP000027466">
    <property type="component" value="Unassembled WGS sequence"/>
</dbReference>
<sequence length="59" mass="6492">MPGDVDLGNWAAIDDLALSVERRTLYRQRERAIRLYLEGATDIQIKAACGMGASRPIAC</sequence>
<evidence type="ECO:0000313" key="2">
    <source>
        <dbReference type="Proteomes" id="UP000027466"/>
    </source>
</evidence>
<gene>
    <name evidence="1" type="ORF">BG61_20455</name>
</gene>
<organism evidence="1 2">
    <name type="scientific">Caballeronia glathei</name>
    <dbReference type="NCBI Taxonomy" id="60547"/>
    <lineage>
        <taxon>Bacteria</taxon>
        <taxon>Pseudomonadati</taxon>
        <taxon>Pseudomonadota</taxon>
        <taxon>Betaproteobacteria</taxon>
        <taxon>Burkholderiales</taxon>
        <taxon>Burkholderiaceae</taxon>
        <taxon>Caballeronia</taxon>
    </lineage>
</organism>